<protein>
    <recommendedName>
        <fullName evidence="1">Thiopeptide-type bacteriocin biosynthesis domain-containing protein</fullName>
    </recommendedName>
</protein>
<accession>A0AAU3GU96</accession>
<organism evidence="2">
    <name type="scientific">Streptomyces sp. NBC_01401</name>
    <dbReference type="NCBI Taxonomy" id="2903854"/>
    <lineage>
        <taxon>Bacteria</taxon>
        <taxon>Bacillati</taxon>
        <taxon>Actinomycetota</taxon>
        <taxon>Actinomycetes</taxon>
        <taxon>Kitasatosporales</taxon>
        <taxon>Streptomycetaceae</taxon>
        <taxon>Streptomyces</taxon>
    </lineage>
</organism>
<proteinExistence type="predicted"/>
<evidence type="ECO:0000313" key="2">
    <source>
        <dbReference type="EMBL" id="WTY96479.1"/>
    </source>
</evidence>
<sequence>MKLLDHTDETRRDADMDWWYVRAYPGHPDLMDEAALVLLPWLAEQAAGEHARAWFFTRYWDMSGHHLRLRLHCPADGADRVHARLPELLGLLHSLGRPRPADRLVPGSTARGLPLVKQALCCLYSPELAKYGGRTGVARTEELFTASCRWYVDERIGALDPLYDRAALAVTYMRALVRAALPEASRADFWTAHRRQWGRQLRMAAPQEEELRRLLSRASKGTAEAAPGLDDGLGASMEMQVAAVVRTLEVATADGNPVPRPVLLLHYLHMDMNRWGFVPAEECLLGVLASS</sequence>
<name>A0AAU3GU96_9ACTN</name>
<dbReference type="AlphaFoldDB" id="A0AAU3GU96"/>
<evidence type="ECO:0000259" key="1">
    <source>
        <dbReference type="Pfam" id="PF14028"/>
    </source>
</evidence>
<dbReference type="InterPro" id="IPR023809">
    <property type="entry name" value="Thiopep_bacteriocin_synth_dom"/>
</dbReference>
<feature type="domain" description="Thiopeptide-type bacteriocin biosynthesis" evidence="1">
    <location>
        <begin position="18"/>
        <end position="286"/>
    </location>
</feature>
<reference evidence="2" key="1">
    <citation type="submission" date="2022-10" db="EMBL/GenBank/DDBJ databases">
        <title>The complete genomes of actinobacterial strains from the NBC collection.</title>
        <authorList>
            <person name="Joergensen T.S."/>
            <person name="Alvarez Arevalo M."/>
            <person name="Sterndorff E.B."/>
            <person name="Faurdal D."/>
            <person name="Vuksanovic O."/>
            <person name="Mourched A.-S."/>
            <person name="Charusanti P."/>
            <person name="Shaw S."/>
            <person name="Blin K."/>
            <person name="Weber T."/>
        </authorList>
    </citation>
    <scope>NUCLEOTIDE SEQUENCE</scope>
    <source>
        <strain evidence="2">NBC_01401</strain>
    </source>
</reference>
<gene>
    <name evidence="2" type="ORF">OG626_16965</name>
</gene>
<dbReference type="EMBL" id="CP109535">
    <property type="protein sequence ID" value="WTY96479.1"/>
    <property type="molecule type" value="Genomic_DNA"/>
</dbReference>
<dbReference type="Pfam" id="PF14028">
    <property type="entry name" value="Lant_dehydr_C"/>
    <property type="match status" value="1"/>
</dbReference>